<organism evidence="10 11">
    <name type="scientific">Nakamurella multipartita (strain ATCC 700099 / DSM 44233 / CIP 104796 / JCM 9543 / NBRC 105858 / Y-104)</name>
    <name type="common">Microsphaera multipartita</name>
    <dbReference type="NCBI Taxonomy" id="479431"/>
    <lineage>
        <taxon>Bacteria</taxon>
        <taxon>Bacillati</taxon>
        <taxon>Actinomycetota</taxon>
        <taxon>Actinomycetes</taxon>
        <taxon>Nakamurellales</taxon>
        <taxon>Nakamurellaceae</taxon>
        <taxon>Nakamurella</taxon>
    </lineage>
</organism>
<dbReference type="PROSITE" id="PS00933">
    <property type="entry name" value="FGGY_KINASES_1"/>
    <property type="match status" value="1"/>
</dbReference>
<dbReference type="GO" id="GO:0005524">
    <property type="term" value="F:ATP binding"/>
    <property type="evidence" value="ECO:0007669"/>
    <property type="project" value="UniProtKB-KW"/>
</dbReference>
<dbReference type="PANTHER" id="PTHR10196:SF69">
    <property type="entry name" value="GLYCEROL KINASE"/>
    <property type="match status" value="1"/>
</dbReference>
<keyword evidence="11" id="KW-1185">Reference proteome</keyword>
<dbReference type="Gene3D" id="3.30.420.40">
    <property type="match status" value="2"/>
</dbReference>
<evidence type="ECO:0000313" key="10">
    <source>
        <dbReference type="EMBL" id="ACV79764.1"/>
    </source>
</evidence>
<dbReference type="EMBL" id="CP001737">
    <property type="protein sequence ID" value="ACV79764.1"/>
    <property type="molecule type" value="Genomic_DNA"/>
</dbReference>
<evidence type="ECO:0000256" key="6">
    <source>
        <dbReference type="ARBA" id="ARBA00043149"/>
    </source>
</evidence>
<dbReference type="Proteomes" id="UP000002218">
    <property type="component" value="Chromosome"/>
</dbReference>
<dbReference type="CDD" id="cd07769">
    <property type="entry name" value="ASKHA_NBD_FGGY_GK"/>
    <property type="match status" value="1"/>
</dbReference>
<dbReference type="GO" id="GO:0004370">
    <property type="term" value="F:glycerol kinase activity"/>
    <property type="evidence" value="ECO:0007669"/>
    <property type="project" value="TreeGrafter"/>
</dbReference>
<gene>
    <name evidence="10" type="ordered locus">Namu_3437</name>
</gene>
<evidence type="ECO:0000256" key="3">
    <source>
        <dbReference type="ARBA" id="ARBA00022741"/>
    </source>
</evidence>
<dbReference type="NCBIfam" id="NF000756">
    <property type="entry name" value="PRK00047.1"/>
    <property type="match status" value="1"/>
</dbReference>
<reference evidence="10 11" key="2">
    <citation type="journal article" date="2010" name="Stand. Genomic Sci.">
        <title>Complete genome sequence of Nakamurella multipartita type strain (Y-104).</title>
        <authorList>
            <person name="Tice H."/>
            <person name="Mayilraj S."/>
            <person name="Sims D."/>
            <person name="Lapidus A."/>
            <person name="Nolan M."/>
            <person name="Lucas S."/>
            <person name="Glavina Del Rio T."/>
            <person name="Copeland A."/>
            <person name="Cheng J.F."/>
            <person name="Meincke L."/>
            <person name="Bruce D."/>
            <person name="Goodwin L."/>
            <person name="Pitluck S."/>
            <person name="Ivanova N."/>
            <person name="Mavromatis K."/>
            <person name="Ovchinnikova G."/>
            <person name="Pati A."/>
            <person name="Chen A."/>
            <person name="Palaniappan K."/>
            <person name="Land M."/>
            <person name="Hauser L."/>
            <person name="Chang Y.J."/>
            <person name="Jeffries C.D."/>
            <person name="Detter J.C."/>
            <person name="Brettin T."/>
            <person name="Rohde M."/>
            <person name="Goker M."/>
            <person name="Bristow J."/>
            <person name="Eisen J.A."/>
            <person name="Markowitz V."/>
            <person name="Hugenholtz P."/>
            <person name="Kyrpides N.C."/>
            <person name="Klenk H.P."/>
            <person name="Chen F."/>
        </authorList>
    </citation>
    <scope>NUCLEOTIDE SEQUENCE [LARGE SCALE GENOMIC DNA]</scope>
    <source>
        <strain evidence="11">ATCC 700099 / DSM 44233 / CIP 104796 / JCM 9543 / NBRC 105858 / Y-104</strain>
    </source>
</reference>
<feature type="domain" description="Carbohydrate kinase FGGY C-terminal" evidence="9">
    <location>
        <begin position="266"/>
        <end position="451"/>
    </location>
</feature>
<dbReference type="PROSITE" id="PS00445">
    <property type="entry name" value="FGGY_KINASES_2"/>
    <property type="match status" value="1"/>
</dbReference>
<dbReference type="InterPro" id="IPR043129">
    <property type="entry name" value="ATPase_NBD"/>
</dbReference>
<dbReference type="STRING" id="479431.Namu_3437"/>
<dbReference type="InterPro" id="IPR000577">
    <property type="entry name" value="Carb_kinase_FGGY"/>
</dbReference>
<evidence type="ECO:0000256" key="7">
    <source>
        <dbReference type="RuleBase" id="RU003733"/>
    </source>
</evidence>
<dbReference type="eggNOG" id="COG0554">
    <property type="taxonomic scope" value="Bacteria"/>
</dbReference>
<dbReference type="Pfam" id="PF02782">
    <property type="entry name" value="FGGY_C"/>
    <property type="match status" value="1"/>
</dbReference>
<feature type="domain" description="Carbohydrate kinase FGGY N-terminal" evidence="8">
    <location>
        <begin position="4"/>
        <end position="256"/>
    </location>
</feature>
<evidence type="ECO:0000256" key="2">
    <source>
        <dbReference type="ARBA" id="ARBA00022679"/>
    </source>
</evidence>
<dbReference type="GO" id="GO:0019563">
    <property type="term" value="P:glycerol catabolic process"/>
    <property type="evidence" value="ECO:0007669"/>
    <property type="project" value="TreeGrafter"/>
</dbReference>
<sequence length="498" mass="53210">MTSYVLTLDEGTSSARAVLIDPDGQIVSEARRPVVPVFPHPGWVELDPVRVWQSQRDAMLEAMSRVGATARDLVAIGITTSRETVVLWDRRTGEPIHRAISWMSNQTEPIVTRWREAGWDDDIRARTGVYNNPFFSASKLTWLLENVPGARERAERGELAAGTLDTWLLWQLTAGRSHRTDHSEASRTGLFNLHTLAWDEQLCARAGVPLALLPEAVPSDAAFGDADPTVFGDLAAGSRGVPVTAILGDQQAGMFGQACFEPGSAKNTYGTAGVLTVNSGADPMLVDGQIASVAWTVAGRTAFEVEGTVFSSGQTLGWLRDRMKMFSTGNDIERLARLADDNGGVYFVPAFNGLGSPYWDRGATATISGLTLESGAEHVVRAAVEAMAYQTRDNIDRLGAAGLAVASLKVDGGAAGNDLLCQFQADLCGIPVLRASQREMTALGVGFLAGIGVGVWKSPDDLAAGWTADLTFEPGPDAARADHLYEGWRRAVAAARAA</sequence>
<evidence type="ECO:0000313" key="11">
    <source>
        <dbReference type="Proteomes" id="UP000002218"/>
    </source>
</evidence>
<dbReference type="SUPFAM" id="SSF53067">
    <property type="entry name" value="Actin-like ATPase domain"/>
    <property type="match status" value="2"/>
</dbReference>
<dbReference type="InterPro" id="IPR018485">
    <property type="entry name" value="FGGY_C"/>
</dbReference>
<keyword evidence="4 7" id="KW-0418">Kinase</keyword>
<comment type="similarity">
    <text evidence="1 7">Belongs to the FGGY kinase family.</text>
</comment>
<dbReference type="Pfam" id="PF00370">
    <property type="entry name" value="FGGY_N"/>
    <property type="match status" value="1"/>
</dbReference>
<proteinExistence type="inferred from homology"/>
<dbReference type="AlphaFoldDB" id="C8XE61"/>
<keyword evidence="3" id="KW-0547">Nucleotide-binding</keyword>
<dbReference type="GO" id="GO:0005829">
    <property type="term" value="C:cytosol"/>
    <property type="evidence" value="ECO:0007669"/>
    <property type="project" value="TreeGrafter"/>
</dbReference>
<evidence type="ECO:0000256" key="1">
    <source>
        <dbReference type="ARBA" id="ARBA00009156"/>
    </source>
</evidence>
<keyword evidence="5" id="KW-0067">ATP-binding</keyword>
<evidence type="ECO:0000256" key="5">
    <source>
        <dbReference type="ARBA" id="ARBA00022840"/>
    </source>
</evidence>
<dbReference type="InterPro" id="IPR018483">
    <property type="entry name" value="Carb_kinase_FGGY_CS"/>
</dbReference>
<dbReference type="InParanoid" id="C8XE61"/>
<evidence type="ECO:0000259" key="9">
    <source>
        <dbReference type="Pfam" id="PF02782"/>
    </source>
</evidence>
<dbReference type="OrthoDB" id="9805576at2"/>
<accession>C8XE61</accession>
<dbReference type="InterPro" id="IPR018484">
    <property type="entry name" value="FGGY_N"/>
</dbReference>
<name>C8XE61_NAKMY</name>
<protein>
    <recommendedName>
        <fullName evidence="6">ATP:glycerol 3-phosphotransferase</fullName>
    </recommendedName>
</protein>
<evidence type="ECO:0000259" key="8">
    <source>
        <dbReference type="Pfam" id="PF00370"/>
    </source>
</evidence>
<keyword evidence="2 7" id="KW-0808">Transferase</keyword>
<reference evidence="11" key="1">
    <citation type="submission" date="2009-09" db="EMBL/GenBank/DDBJ databases">
        <title>The complete genome of Nakamurella multipartita DSM 44233.</title>
        <authorList>
            <consortium name="US DOE Joint Genome Institute (JGI-PGF)"/>
            <person name="Lucas S."/>
            <person name="Copeland A."/>
            <person name="Lapidus A."/>
            <person name="Glavina del Rio T."/>
            <person name="Dalin E."/>
            <person name="Tice H."/>
            <person name="Bruce D."/>
            <person name="Goodwin L."/>
            <person name="Pitluck S."/>
            <person name="Kyrpides N."/>
            <person name="Mavromatis K."/>
            <person name="Ivanova N."/>
            <person name="Ovchinnikova G."/>
            <person name="Sims D."/>
            <person name="Meincke L."/>
            <person name="Brettin T."/>
            <person name="Detter J.C."/>
            <person name="Han C."/>
            <person name="Larimer F."/>
            <person name="Land M."/>
            <person name="Hauser L."/>
            <person name="Markowitz V."/>
            <person name="Cheng J.-F."/>
            <person name="Hugenholtz P."/>
            <person name="Woyke T."/>
            <person name="Wu D."/>
            <person name="Klenk H.-P."/>
            <person name="Eisen J.A."/>
        </authorList>
    </citation>
    <scope>NUCLEOTIDE SEQUENCE [LARGE SCALE GENOMIC DNA]</scope>
    <source>
        <strain evidence="11">ATCC 700099 / DSM 44233 / CIP 104796 / JCM 9543 / NBRC 105858 / Y-104</strain>
    </source>
</reference>
<dbReference type="PIRSF" id="PIRSF000538">
    <property type="entry name" value="GlpK"/>
    <property type="match status" value="1"/>
</dbReference>
<dbReference type="PANTHER" id="PTHR10196">
    <property type="entry name" value="SUGAR KINASE"/>
    <property type="match status" value="1"/>
</dbReference>
<dbReference type="KEGG" id="nml:Namu_3437"/>
<dbReference type="HOGENOM" id="CLU_009281_2_3_11"/>
<dbReference type="RefSeq" id="WP_015748630.1">
    <property type="nucleotide sequence ID" value="NC_013235.1"/>
</dbReference>
<evidence type="ECO:0000256" key="4">
    <source>
        <dbReference type="ARBA" id="ARBA00022777"/>
    </source>
</evidence>